<evidence type="ECO:0000313" key="2">
    <source>
        <dbReference type="EMBL" id="MBK7677102.1"/>
    </source>
</evidence>
<proteinExistence type="predicted"/>
<name>A0A935Q300_9PROT</name>
<accession>A0A935Q300</accession>
<dbReference type="Pfam" id="PF04986">
    <property type="entry name" value="Y2_Tnp"/>
    <property type="match status" value="1"/>
</dbReference>
<sequence length="155" mass="17083">MRIEGADRTGLERLLRYCARPPFALEHLHQGDAEHLVYRNPELGRTTAPGTRPAALVLTPLELIDKIAALVPPPRANGHRYFGVLAPNARLRAAVTVKKILEHIGESTQPPRIAPARGPPLWEMATAAEQARNDPQWDQVAQPGPEVEFAQSVAW</sequence>
<dbReference type="GO" id="GO:0006313">
    <property type="term" value="P:DNA transposition"/>
    <property type="evidence" value="ECO:0007669"/>
    <property type="project" value="InterPro"/>
</dbReference>
<dbReference type="GO" id="GO:0003677">
    <property type="term" value="F:DNA binding"/>
    <property type="evidence" value="ECO:0007669"/>
    <property type="project" value="InterPro"/>
</dbReference>
<dbReference type="EMBL" id="JADJMH010000034">
    <property type="protein sequence ID" value="MBK7677102.1"/>
    <property type="molecule type" value="Genomic_DNA"/>
</dbReference>
<organism evidence="2 3">
    <name type="scientific">Candidatus Accumulibacter proximus</name>
    <dbReference type="NCBI Taxonomy" id="2954385"/>
    <lineage>
        <taxon>Bacteria</taxon>
        <taxon>Pseudomonadati</taxon>
        <taxon>Pseudomonadota</taxon>
        <taxon>Betaproteobacteria</taxon>
        <taxon>Candidatus Accumulibacter</taxon>
    </lineage>
</organism>
<dbReference type="InterPro" id="IPR007069">
    <property type="entry name" value="Transposase_32"/>
</dbReference>
<comment type="caution">
    <text evidence="2">The sequence shown here is derived from an EMBL/GenBank/DDBJ whole genome shotgun (WGS) entry which is preliminary data.</text>
</comment>
<gene>
    <name evidence="2" type="ORF">IPJ27_21460</name>
</gene>
<dbReference type="Proteomes" id="UP000697998">
    <property type="component" value="Unassembled WGS sequence"/>
</dbReference>
<evidence type="ECO:0000259" key="1">
    <source>
        <dbReference type="Pfam" id="PF04986"/>
    </source>
</evidence>
<feature type="domain" description="Transposase IS801/IS1294" evidence="1">
    <location>
        <begin position="6"/>
        <end position="88"/>
    </location>
</feature>
<protein>
    <submittedName>
        <fullName evidence="2">Transposase</fullName>
    </submittedName>
</protein>
<reference evidence="2 3" key="1">
    <citation type="submission" date="2020-10" db="EMBL/GenBank/DDBJ databases">
        <title>Connecting structure to function with the recovery of over 1000 high-quality activated sludge metagenome-assembled genomes encoding full-length rRNA genes using long-read sequencing.</title>
        <authorList>
            <person name="Singleton C.M."/>
            <person name="Petriglieri F."/>
            <person name="Kristensen J.M."/>
            <person name="Kirkegaard R.H."/>
            <person name="Michaelsen T.Y."/>
            <person name="Andersen M.H."/>
            <person name="Karst S.M."/>
            <person name="Dueholm M.S."/>
            <person name="Nielsen P.H."/>
            <person name="Albertsen M."/>
        </authorList>
    </citation>
    <scope>NUCLEOTIDE SEQUENCE [LARGE SCALE GENOMIC DNA]</scope>
    <source>
        <strain evidence="2">EsbW_18-Q3-R4-48_BATAC.285</strain>
    </source>
</reference>
<dbReference type="AlphaFoldDB" id="A0A935Q300"/>
<dbReference type="GO" id="GO:0004803">
    <property type="term" value="F:transposase activity"/>
    <property type="evidence" value="ECO:0007669"/>
    <property type="project" value="InterPro"/>
</dbReference>
<evidence type="ECO:0000313" key="3">
    <source>
        <dbReference type="Proteomes" id="UP000697998"/>
    </source>
</evidence>